<evidence type="ECO:0000313" key="2">
    <source>
        <dbReference type="Proteomes" id="UP001057402"/>
    </source>
</evidence>
<reference evidence="2" key="1">
    <citation type="journal article" date="2023" name="Front. Plant Sci.">
        <title>Chromosomal-level genome assembly of Melastoma candidum provides insights into trichome evolution.</title>
        <authorList>
            <person name="Zhong Y."/>
            <person name="Wu W."/>
            <person name="Sun C."/>
            <person name="Zou P."/>
            <person name="Liu Y."/>
            <person name="Dai S."/>
            <person name="Zhou R."/>
        </authorList>
    </citation>
    <scope>NUCLEOTIDE SEQUENCE [LARGE SCALE GENOMIC DNA]</scope>
</reference>
<accession>A0ACB9NY87</accession>
<organism evidence="1 2">
    <name type="scientific">Melastoma candidum</name>
    <dbReference type="NCBI Taxonomy" id="119954"/>
    <lineage>
        <taxon>Eukaryota</taxon>
        <taxon>Viridiplantae</taxon>
        <taxon>Streptophyta</taxon>
        <taxon>Embryophyta</taxon>
        <taxon>Tracheophyta</taxon>
        <taxon>Spermatophyta</taxon>
        <taxon>Magnoliopsida</taxon>
        <taxon>eudicotyledons</taxon>
        <taxon>Gunneridae</taxon>
        <taxon>Pentapetalae</taxon>
        <taxon>rosids</taxon>
        <taxon>malvids</taxon>
        <taxon>Myrtales</taxon>
        <taxon>Melastomataceae</taxon>
        <taxon>Melastomatoideae</taxon>
        <taxon>Melastomateae</taxon>
        <taxon>Melastoma</taxon>
    </lineage>
</organism>
<proteinExistence type="predicted"/>
<comment type="caution">
    <text evidence="1">The sequence shown here is derived from an EMBL/GenBank/DDBJ whole genome shotgun (WGS) entry which is preliminary data.</text>
</comment>
<sequence length="120" mass="14118">MITRVAQNSARCCSSPTIPKHESQPTQKGRQSRSKHEKKMDLVRQKFVDAKRLVTDEKLRHSREFHDALEVLSSNRELFLSFLQEPYSLFSGNLYKFQSLPRETKRITILRPSKVWMLIT</sequence>
<keyword evidence="2" id="KW-1185">Reference proteome</keyword>
<name>A0ACB9NY87_9MYRT</name>
<evidence type="ECO:0000313" key="1">
    <source>
        <dbReference type="EMBL" id="KAI4341622.1"/>
    </source>
</evidence>
<gene>
    <name evidence="1" type="ORF">MLD38_026321</name>
</gene>
<protein>
    <submittedName>
        <fullName evidence="1">Uncharacterized protein</fullName>
    </submittedName>
</protein>
<dbReference type="EMBL" id="CM042886">
    <property type="protein sequence ID" value="KAI4341622.1"/>
    <property type="molecule type" value="Genomic_DNA"/>
</dbReference>
<dbReference type="Proteomes" id="UP001057402">
    <property type="component" value="Chromosome 7"/>
</dbReference>